<accession>A0A512L819</accession>
<proteinExistence type="predicted"/>
<dbReference type="PANTHER" id="PTHR43685:SF2">
    <property type="entry name" value="GLYCOSYLTRANSFERASE 2-LIKE DOMAIN-CONTAINING PROTEIN"/>
    <property type="match status" value="1"/>
</dbReference>
<organism evidence="2 3">
    <name type="scientific">Sulfuriferula plumbiphila</name>
    <dbReference type="NCBI Taxonomy" id="171865"/>
    <lineage>
        <taxon>Bacteria</taxon>
        <taxon>Pseudomonadati</taxon>
        <taxon>Pseudomonadota</taxon>
        <taxon>Betaproteobacteria</taxon>
        <taxon>Nitrosomonadales</taxon>
        <taxon>Sulfuricellaceae</taxon>
        <taxon>Sulfuriferula</taxon>
    </lineage>
</organism>
<dbReference type="InterPro" id="IPR001173">
    <property type="entry name" value="Glyco_trans_2-like"/>
</dbReference>
<dbReference type="Gene3D" id="3.90.550.10">
    <property type="entry name" value="Spore Coat Polysaccharide Biosynthesis Protein SpsA, Chain A"/>
    <property type="match status" value="1"/>
</dbReference>
<dbReference type="SUPFAM" id="SSF53448">
    <property type="entry name" value="Nucleotide-diphospho-sugar transferases"/>
    <property type="match status" value="1"/>
</dbReference>
<dbReference type="Proteomes" id="UP000321337">
    <property type="component" value="Unassembled WGS sequence"/>
</dbReference>
<feature type="domain" description="Glycosyltransferase 2-like" evidence="1">
    <location>
        <begin position="7"/>
        <end position="164"/>
    </location>
</feature>
<dbReference type="EMBL" id="BKAD01000012">
    <property type="protein sequence ID" value="GEP30291.1"/>
    <property type="molecule type" value="Genomic_DNA"/>
</dbReference>
<keyword evidence="2" id="KW-0808">Transferase</keyword>
<dbReference type="Pfam" id="PF00535">
    <property type="entry name" value="Glycos_transf_2"/>
    <property type="match status" value="1"/>
</dbReference>
<name>A0A512L819_9PROT</name>
<dbReference type="GO" id="GO:0016740">
    <property type="term" value="F:transferase activity"/>
    <property type="evidence" value="ECO:0007669"/>
    <property type="project" value="UniProtKB-KW"/>
</dbReference>
<evidence type="ECO:0000313" key="2">
    <source>
        <dbReference type="EMBL" id="GEP30291.1"/>
    </source>
</evidence>
<dbReference type="InterPro" id="IPR029044">
    <property type="entry name" value="Nucleotide-diphossugar_trans"/>
</dbReference>
<gene>
    <name evidence="2" type="ORF">TPL01_14290</name>
</gene>
<dbReference type="InterPro" id="IPR050834">
    <property type="entry name" value="Glycosyltransf_2"/>
</dbReference>
<reference evidence="2 3" key="1">
    <citation type="submission" date="2019-07" db="EMBL/GenBank/DDBJ databases">
        <title>Whole genome shotgun sequence of Thiobacillus plumbophilus NBRC 107929.</title>
        <authorList>
            <person name="Hosoyama A."/>
            <person name="Uohara A."/>
            <person name="Ohji S."/>
            <person name="Ichikawa N."/>
        </authorList>
    </citation>
    <scope>NUCLEOTIDE SEQUENCE [LARGE SCALE GENOMIC DNA]</scope>
    <source>
        <strain evidence="2 3">NBRC 107929</strain>
    </source>
</reference>
<evidence type="ECO:0000313" key="3">
    <source>
        <dbReference type="Proteomes" id="UP000321337"/>
    </source>
</evidence>
<sequence>MTHPLISVVVPVYNGSLYLHKSIDSALNQTYPLVEVIAINDGSKDNSIEILKSYGDRIQIIDQANSGPAVARNNGALASRGELLAFLDQDDIWDANKLESQAALLNRHPSALATYCDHRSIDENGMVTSSTGALYYPRASGQILEHLIRGNFILSASLVMLRRTAFDMAGGFDISQPHWADDYDLWMRIAAQGPFLYQTETLASYRRHSNNTSGSADEMQIGNAHALRNLERHLDKQKHHKLLPLLSEAIYRSSLGTAWHYRLQGRRKLAAHAYRATLALRPTSLAAWTGLMRTLLISERPPCERRSIHPQ</sequence>
<dbReference type="RefSeq" id="WP_147072215.1">
    <property type="nucleotide sequence ID" value="NZ_AP021884.1"/>
</dbReference>
<dbReference type="PANTHER" id="PTHR43685">
    <property type="entry name" value="GLYCOSYLTRANSFERASE"/>
    <property type="match status" value="1"/>
</dbReference>
<dbReference type="OrthoDB" id="433681at2"/>
<keyword evidence="3" id="KW-1185">Reference proteome</keyword>
<evidence type="ECO:0000259" key="1">
    <source>
        <dbReference type="Pfam" id="PF00535"/>
    </source>
</evidence>
<comment type="caution">
    <text evidence="2">The sequence shown here is derived from an EMBL/GenBank/DDBJ whole genome shotgun (WGS) entry which is preliminary data.</text>
</comment>
<protein>
    <submittedName>
        <fullName evidence="2">Glycosyl transferase</fullName>
    </submittedName>
</protein>
<dbReference type="AlphaFoldDB" id="A0A512L819"/>